<name>A0AC61QL42_9BACT</name>
<dbReference type="Proteomes" id="UP000294588">
    <property type="component" value="Unassembled WGS sequence"/>
</dbReference>
<accession>A0AC61QL42</accession>
<evidence type="ECO:0000313" key="2">
    <source>
        <dbReference type="Proteomes" id="UP000294588"/>
    </source>
</evidence>
<evidence type="ECO:0000313" key="1">
    <source>
        <dbReference type="EMBL" id="TDF74699.1"/>
    </source>
</evidence>
<organism evidence="1 2">
    <name type="scientific">Candidatus Syntrophosphaera thermopropionivorans</name>
    <dbReference type="NCBI Taxonomy" id="2593015"/>
    <lineage>
        <taxon>Bacteria</taxon>
        <taxon>Pseudomonadati</taxon>
        <taxon>Candidatus Cloacimonadota</taxon>
        <taxon>Candidatus Cloacimonadia</taxon>
        <taxon>Candidatus Cloacimonadales</taxon>
        <taxon>Candidatus Cloacimonadaceae</taxon>
        <taxon>Candidatus Syntrophosphaera</taxon>
    </lineage>
</organism>
<reference evidence="1" key="1">
    <citation type="submission" date="2019-03" db="EMBL/GenBank/DDBJ databases">
        <title>Candidatus Syntrophosphaera thermopropionivorans: a novel player in syntrophic propionate oxidation during anaerobic digestion.</title>
        <authorList>
            <person name="Dyksma S."/>
        </authorList>
    </citation>
    <scope>NUCLEOTIDE SEQUENCE</scope>
    <source>
        <strain evidence="1">W5</strain>
    </source>
</reference>
<comment type="caution">
    <text evidence="1">The sequence shown here is derived from an EMBL/GenBank/DDBJ whole genome shotgun (WGS) entry which is preliminary data.</text>
</comment>
<protein>
    <submittedName>
        <fullName evidence="1">Uncharacterized protein</fullName>
    </submittedName>
</protein>
<keyword evidence="2" id="KW-1185">Reference proteome</keyword>
<dbReference type="EMBL" id="SMOG01000001">
    <property type="protein sequence ID" value="TDF74699.1"/>
    <property type="molecule type" value="Genomic_DNA"/>
</dbReference>
<proteinExistence type="predicted"/>
<gene>
    <name evidence="1" type="ORF">E0946_01045</name>
</gene>
<sequence length="932" mass="101456">MKRMLFISLMMMLAITFLLGIPVNSDTATRVAKNFVLERMGSEYAVTTAKLLDSVKGESYIYIVNLTPQGFILVAADDAAIPVLGYSAMNNWGEVEIPVQLQDLLENWNAQLQDIREHNLTAPKETQALWSKYNCNSVLFVPDRSFRTVGPLLTTVWGQGTYYNAMCPPDAAGPDGHVLTGCVATAMAQIMRYWSFPPVGNGSHSYNCPPYGTLSADFGSTAYNWAAMPDRVTSTNTDVATICYHAGVAVNMQYGPNGSGAYSTDVPNALITYFKYANTTQYRSKSSYSSSTWENMMKEELDNSRPIYYSGSSSQSGGHAFVMDGYQNSNFHINWGWNGSYNGYYALTALNPGSENFTSDQAAVIGIIPTLPLPTLNEGFESTTFPPAGWSINPTTGGFSCTTSSSYIISGTASAFYRATGNVSGKQLITPALTIDSTCPNLTFKAKRSTTDYGEKIKIGYSTTIGNWTYFPTVATLTSSAQTFSYVVNTLPADTYYFVFETYATNTSVSNYKTFVIDDVAGPYNLIPTQASVNLTSWNAGILSPGDEARSGNIFTISNVGSGTLMVTSVTDLSGTDFSTNFNSNISLVYGQTYDFGFTYAPLDYGSDNVNFQIVTNGGTINIALSGSAQYAVLSDGFENYPDFALNFPPWTQYDGDGSSTYAIQNYTFPNQYYTGSFIIFNPSLCSPSMAGTAIDPHTGEKGAYCLAAINYPNNDWLISPQLNLSSDATLSFWARSYTAQYGLERFKVGASTTGTDPSNFTIISGANDIQTPASWTQYTYTLPQNTKYFAVQCVSNDAFIFMVDDFLVTDQSLPPVLTAPENVAIEAFPGGISLGWDLVSGANSYKVNGSNDPYGNYILIQTVDDNYFEITDEALNALGLSNRAFFKITADTAILAAKSISQESKYSSPLLQNYLLNQNKTLNVMNSKMKP</sequence>